<evidence type="ECO:0000256" key="3">
    <source>
        <dbReference type="ARBA" id="ARBA00022630"/>
    </source>
</evidence>
<evidence type="ECO:0000256" key="4">
    <source>
        <dbReference type="ARBA" id="ARBA00022679"/>
    </source>
</evidence>
<dbReference type="eggNOG" id="COG0665">
    <property type="taxonomic scope" value="Bacteria"/>
</dbReference>
<comment type="subcellular location">
    <subcellularLocation>
        <location evidence="10">Cytoplasm</location>
    </subcellularLocation>
</comment>
<dbReference type="HOGENOM" id="CLU_022427_1_0_4"/>
<dbReference type="AlphaFoldDB" id="F5XZZ6"/>
<sequence>MDGTPRSSRWADVYRSASGGLEQALQVFLGGCGLPAAWAGQRQWRILETGFGLGLNFLAAWQAWRDDARRPGLLHFASIEGFPVAAADLLRSARAHRDLQPLADELAAQWWGLVPGVHRLVFEGGRVTLTLCVGDVGQMLRELAFAADSVFLDGFSPARNPAMWAPPTLQAVARLCRPGTRLATWTAAGQVRQDLAACGFEVTRAEGLPPKRHRLEARYRPGDGDGSGPDIPGPGSCIVVGGGLAGAAAAASLARRGWQVQVLDAAPEPAAGASSLPAGLMAPHVSADDNLLSRLSRCGVRISLQQARALLREGQDWAPSGALERRAKPWAAHASVQDFAHDWSHAAEPARKREGLLAESVPAVWHARAAWIQPAALVRAWLAQPGIRWRGGHRVAGLHRTAQGWQAQDAQGGVLAEGAVAVLAAALGSAALASGRLWLQPVRGQVSWAPQAPGLPLPPFALNGNGHFLPAVPTPEGPAWMTGSTYGRGDTDLQPRPADHGLNLDRLQALSPALGLALAPAFAAGRVRAWTGVRCASHDRRPLVGELAPGLWVSTAMGSRGLTFAALSGELLAARLHAEPLPLAQGLAAGLDVARQQAPAPLSGISS</sequence>
<dbReference type="Proteomes" id="UP000008385">
    <property type="component" value="Chromosome"/>
</dbReference>
<feature type="region of interest" description="FAD-dependent cmnm(5)s(2)U34 oxidoreductase" evidence="10">
    <location>
        <begin position="240"/>
        <end position="607"/>
    </location>
</feature>
<keyword evidence="6 10" id="KW-0819">tRNA processing</keyword>
<dbReference type="EC" id="2.1.1.61" evidence="10"/>
<comment type="similarity">
    <text evidence="10">In the C-terminal section; belongs to the DAO family.</text>
</comment>
<dbReference type="SUPFAM" id="SSF54373">
    <property type="entry name" value="FAD-linked reductases, C-terminal domain"/>
    <property type="match status" value="1"/>
</dbReference>
<evidence type="ECO:0000256" key="6">
    <source>
        <dbReference type="ARBA" id="ARBA00022694"/>
    </source>
</evidence>
<proteinExistence type="inferred from homology"/>
<dbReference type="STRING" id="365046.Rta_22590"/>
<feature type="region of interest" description="tRNA (mnm(5)s(2)U34)-methyltransferase" evidence="10">
    <location>
        <begin position="1"/>
        <end position="220"/>
    </location>
</feature>
<dbReference type="InterPro" id="IPR017610">
    <property type="entry name" value="tRNA_S-uridine_synth_MnmC_C"/>
</dbReference>
<evidence type="ECO:0000313" key="14">
    <source>
        <dbReference type="Proteomes" id="UP000008385"/>
    </source>
</evidence>
<keyword evidence="3 10" id="KW-0285">Flavoprotein</keyword>
<reference evidence="14" key="1">
    <citation type="submission" date="2006-01" db="EMBL/GenBank/DDBJ databases">
        <title>Genome of the cyst-dividing bacterium Ramlibacter tataouinensis.</title>
        <authorList>
            <person name="Barakat M."/>
            <person name="Ortet P."/>
            <person name="De Luca G."/>
            <person name="Jourlin-Castelli C."/>
            <person name="Ansaldi M."/>
            <person name="Py B."/>
            <person name="Fichant G."/>
            <person name="Coutinho P."/>
            <person name="Voulhoux R."/>
            <person name="Bastien O."/>
            <person name="Roy S."/>
            <person name="Marechal E."/>
            <person name="Henrissat B."/>
            <person name="Quentin Y."/>
            <person name="Noirot P."/>
            <person name="Filloux A."/>
            <person name="Mejean V."/>
            <person name="DuBow M."/>
            <person name="Barras F."/>
            <person name="Heulin T."/>
        </authorList>
    </citation>
    <scope>NUCLEOTIDE SEQUENCE [LARGE SCALE GENOMIC DNA]</scope>
    <source>
        <strain evidence="14">ATCC BAA-407 / DSM 14655 / LMG 21543 / TTB310</strain>
    </source>
</reference>
<dbReference type="HAMAP" id="MF_01102">
    <property type="entry name" value="MnmC"/>
    <property type="match status" value="1"/>
</dbReference>
<dbReference type="GO" id="GO:0005737">
    <property type="term" value="C:cytoplasm"/>
    <property type="evidence" value="ECO:0007669"/>
    <property type="project" value="UniProtKB-SubCell"/>
</dbReference>
<dbReference type="InterPro" id="IPR047785">
    <property type="entry name" value="tRNA_MNMC2"/>
</dbReference>
<evidence type="ECO:0000313" key="13">
    <source>
        <dbReference type="EMBL" id="AEG93357.1"/>
    </source>
</evidence>
<evidence type="ECO:0000256" key="5">
    <source>
        <dbReference type="ARBA" id="ARBA00022691"/>
    </source>
</evidence>
<keyword evidence="9 10" id="KW-0511">Multifunctional enzyme</keyword>
<evidence type="ECO:0000259" key="11">
    <source>
        <dbReference type="Pfam" id="PF01266"/>
    </source>
</evidence>
<dbReference type="Gene3D" id="3.40.50.150">
    <property type="entry name" value="Vaccinia Virus protein VP39"/>
    <property type="match status" value="1"/>
</dbReference>
<evidence type="ECO:0000256" key="10">
    <source>
        <dbReference type="HAMAP-Rule" id="MF_01102"/>
    </source>
</evidence>
<keyword evidence="2 10" id="KW-0489">Methyltransferase</keyword>
<dbReference type="GO" id="GO:0002097">
    <property type="term" value="P:tRNA wobble base modification"/>
    <property type="evidence" value="ECO:0007669"/>
    <property type="project" value="UniProtKB-UniRule"/>
</dbReference>
<evidence type="ECO:0000256" key="1">
    <source>
        <dbReference type="ARBA" id="ARBA00022490"/>
    </source>
</evidence>
<dbReference type="PANTHER" id="PTHR13847">
    <property type="entry name" value="SARCOSINE DEHYDROGENASE-RELATED"/>
    <property type="match status" value="1"/>
</dbReference>
<dbReference type="Pfam" id="PF05430">
    <property type="entry name" value="Methyltransf_30"/>
    <property type="match status" value="1"/>
</dbReference>
<evidence type="ECO:0000256" key="9">
    <source>
        <dbReference type="ARBA" id="ARBA00023268"/>
    </source>
</evidence>
<dbReference type="EMBL" id="CP000245">
    <property type="protein sequence ID" value="AEG93357.1"/>
    <property type="molecule type" value="Genomic_DNA"/>
</dbReference>
<dbReference type="GO" id="GO:0050660">
    <property type="term" value="F:flavin adenine dinucleotide binding"/>
    <property type="evidence" value="ECO:0007669"/>
    <property type="project" value="UniProtKB-UniRule"/>
</dbReference>
<keyword evidence="5 10" id="KW-0949">S-adenosyl-L-methionine</keyword>
<dbReference type="PANTHER" id="PTHR13847:SF283">
    <property type="entry name" value="TRNA 5-METHYLAMINOMETHYL-2-THIOURIDINE BIOSYNTHESIS BIFUNCTIONAL PROTEIN MNMC"/>
    <property type="match status" value="1"/>
</dbReference>
<dbReference type="GO" id="GO:0004808">
    <property type="term" value="F:tRNA (5-methylaminomethyl-2-thiouridylate)(34)-methyltransferase activity"/>
    <property type="evidence" value="ECO:0007669"/>
    <property type="project" value="UniProtKB-EC"/>
</dbReference>
<dbReference type="InterPro" id="IPR029063">
    <property type="entry name" value="SAM-dependent_MTases_sf"/>
</dbReference>
<dbReference type="Gene3D" id="3.50.50.60">
    <property type="entry name" value="FAD/NAD(P)-binding domain"/>
    <property type="match status" value="1"/>
</dbReference>
<evidence type="ECO:0000259" key="12">
    <source>
        <dbReference type="Pfam" id="PF05430"/>
    </source>
</evidence>
<comment type="catalytic activity">
    <reaction evidence="10">
        <text>5-aminomethyl-2-thiouridine(34) in tRNA + S-adenosyl-L-methionine = 5-methylaminomethyl-2-thiouridine(34) in tRNA + S-adenosyl-L-homocysteine + H(+)</text>
        <dbReference type="Rhea" id="RHEA:19569"/>
        <dbReference type="Rhea" id="RHEA-COMP:10195"/>
        <dbReference type="Rhea" id="RHEA-COMP:10197"/>
        <dbReference type="ChEBI" id="CHEBI:15378"/>
        <dbReference type="ChEBI" id="CHEBI:57856"/>
        <dbReference type="ChEBI" id="CHEBI:59789"/>
        <dbReference type="ChEBI" id="CHEBI:74454"/>
        <dbReference type="ChEBI" id="CHEBI:74455"/>
        <dbReference type="EC" id="2.1.1.61"/>
    </reaction>
</comment>
<organism evidence="13 14">
    <name type="scientific">Ramlibacter tataouinensis (strain ATCC BAA-407 / DSM 14655 / LMG 21543 / TTB310)</name>
    <dbReference type="NCBI Taxonomy" id="365046"/>
    <lineage>
        <taxon>Bacteria</taxon>
        <taxon>Pseudomonadati</taxon>
        <taxon>Pseudomonadota</taxon>
        <taxon>Betaproteobacteria</taxon>
        <taxon>Burkholderiales</taxon>
        <taxon>Comamonadaceae</taxon>
        <taxon>Ramlibacter</taxon>
    </lineage>
</organism>
<evidence type="ECO:0000256" key="7">
    <source>
        <dbReference type="ARBA" id="ARBA00022827"/>
    </source>
</evidence>
<dbReference type="InterPro" id="IPR008471">
    <property type="entry name" value="MnmC-like_methylTransf"/>
</dbReference>
<dbReference type="Gene3D" id="3.30.9.10">
    <property type="entry name" value="D-Amino Acid Oxidase, subunit A, domain 2"/>
    <property type="match status" value="1"/>
</dbReference>
<dbReference type="PATRIC" id="fig|365046.3.peg.2313"/>
<evidence type="ECO:0000256" key="2">
    <source>
        <dbReference type="ARBA" id="ARBA00022603"/>
    </source>
</evidence>
<dbReference type="NCBIfam" id="NF033855">
    <property type="entry name" value="tRNA_MNMC2"/>
    <property type="match status" value="1"/>
</dbReference>
<evidence type="ECO:0000256" key="8">
    <source>
        <dbReference type="ARBA" id="ARBA00023002"/>
    </source>
</evidence>
<keyword evidence="4 10" id="KW-0808">Transferase</keyword>
<keyword evidence="8 10" id="KW-0560">Oxidoreductase</keyword>
<dbReference type="NCBIfam" id="TIGR03197">
    <property type="entry name" value="MnmC_Cterm"/>
    <property type="match status" value="1"/>
</dbReference>
<dbReference type="GO" id="GO:0032259">
    <property type="term" value="P:methylation"/>
    <property type="evidence" value="ECO:0007669"/>
    <property type="project" value="UniProtKB-KW"/>
</dbReference>
<feature type="domain" description="FAD dependent oxidoreductase" evidence="11">
    <location>
        <begin position="238"/>
        <end position="575"/>
    </location>
</feature>
<protein>
    <recommendedName>
        <fullName evidence="10">tRNA 5-methylaminomethyl-2-thiouridine biosynthesis bifunctional protein MnmC</fullName>
        <shortName evidence="10">tRNA mnm(5)s(2)U biosynthesis bifunctional protein</shortName>
    </recommendedName>
    <domain>
        <recommendedName>
            <fullName evidence="10">tRNA (mnm(5)s(2)U34)-methyltransferase</fullName>
            <ecNumber evidence="10">2.1.1.61</ecNumber>
        </recommendedName>
    </domain>
    <domain>
        <recommendedName>
            <fullName evidence="10">FAD-dependent cmnm(5)s(2)U34 oxidoreductase</fullName>
            <ecNumber evidence="10">1.5.-.-</ecNumber>
        </recommendedName>
    </domain>
</protein>
<dbReference type="SUPFAM" id="SSF53335">
    <property type="entry name" value="S-adenosyl-L-methionine-dependent methyltransferases"/>
    <property type="match status" value="1"/>
</dbReference>
<reference evidence="13 14" key="2">
    <citation type="journal article" date="2011" name="PLoS ONE">
        <title>The Cyst-Dividing Bacterium Ramlibacter tataouinensis TTB310 Genome Reveals a Well-Stocked Toolbox for Adaptation to a Desert Environment.</title>
        <authorList>
            <person name="De Luca G."/>
            <person name="Barakat M."/>
            <person name="Ortet P."/>
            <person name="Fochesato S."/>
            <person name="Jourlin-Castelli C."/>
            <person name="Ansaldi M."/>
            <person name="Py B."/>
            <person name="Fichant G."/>
            <person name="Coutinho P.M."/>
            <person name="Voulhoux R."/>
            <person name="Bastien O."/>
            <person name="Marechal E."/>
            <person name="Henrissat B."/>
            <person name="Quentin Y."/>
            <person name="Noirot P."/>
            <person name="Filloux A."/>
            <person name="Mejean V."/>
            <person name="Dubow M.S."/>
            <person name="Barras F."/>
            <person name="Barbe V."/>
            <person name="Weissenbach J."/>
            <person name="Mihalcescu I."/>
            <person name="Vermeglio A."/>
            <person name="Achouak W."/>
            <person name="Heulin T."/>
        </authorList>
    </citation>
    <scope>NUCLEOTIDE SEQUENCE [LARGE SCALE GENOMIC DNA]</scope>
    <source>
        <strain evidence="14">ATCC BAA-407 / DSM 14655 / LMG 21543 / TTB310</strain>
    </source>
</reference>
<dbReference type="Pfam" id="PF01266">
    <property type="entry name" value="DAO"/>
    <property type="match status" value="1"/>
</dbReference>
<gene>
    <name evidence="10" type="primary">mnmC</name>
    <name evidence="13" type="ordered locus">Rta_22590</name>
</gene>
<dbReference type="eggNOG" id="COG4121">
    <property type="taxonomic scope" value="Bacteria"/>
</dbReference>
<name>F5XZZ6_RAMTT</name>
<keyword evidence="14" id="KW-1185">Reference proteome</keyword>
<keyword evidence="7 10" id="KW-0274">FAD</keyword>
<dbReference type="EC" id="1.5.-.-" evidence="10"/>
<dbReference type="GO" id="GO:0016645">
    <property type="term" value="F:oxidoreductase activity, acting on the CH-NH group of donors"/>
    <property type="evidence" value="ECO:0007669"/>
    <property type="project" value="InterPro"/>
</dbReference>
<dbReference type="InterPro" id="IPR006076">
    <property type="entry name" value="FAD-dep_OxRdtase"/>
</dbReference>
<feature type="domain" description="MnmC-like methyltransferase" evidence="12">
    <location>
        <begin position="99"/>
        <end position="218"/>
    </location>
</feature>
<accession>F5XZZ6</accession>
<keyword evidence="1 10" id="KW-0963">Cytoplasm</keyword>
<comment type="cofactor">
    <cofactor evidence="10">
        <name>FAD</name>
        <dbReference type="ChEBI" id="CHEBI:57692"/>
    </cofactor>
</comment>
<comment type="similarity">
    <text evidence="10">In the N-terminal section; belongs to the methyltransferase superfamily. tRNA (mnm(5)s(2)U34)-methyltransferase family.</text>
</comment>
<dbReference type="InterPro" id="IPR036188">
    <property type="entry name" value="FAD/NAD-bd_sf"/>
</dbReference>
<dbReference type="KEGG" id="rta:Rta_22590"/>
<dbReference type="InterPro" id="IPR023032">
    <property type="entry name" value="tRNA_MAMT_biosynth_bifunc_MnmC"/>
</dbReference>
<dbReference type="SUPFAM" id="SSF51971">
    <property type="entry name" value="Nucleotide-binding domain"/>
    <property type="match status" value="1"/>
</dbReference>
<comment type="function">
    <text evidence="10">Catalyzes the last two steps in the biosynthesis of 5-methylaminomethyl-2-thiouridine (mnm(5)s(2)U) at the wobble position (U34) in tRNA. Catalyzes the FAD-dependent demodification of cmnm(5)s(2)U34 to nm(5)s(2)U34, followed by the transfer of a methyl group from S-adenosyl-L-methionine to nm(5)s(2)U34, to form mnm(5)s(2)U34.</text>
</comment>